<comment type="caution">
    <text evidence="7">Lacks conserved residue(s) required for the propagation of feature annotation.</text>
</comment>
<gene>
    <name evidence="8" type="ORF">TKK_008911</name>
</gene>
<dbReference type="AlphaFoldDB" id="A0ABD2WWM8"/>
<dbReference type="InterPro" id="IPR007603">
    <property type="entry name" value="Choline_transptr-like"/>
</dbReference>
<feature type="transmembrane region" description="Helical" evidence="7">
    <location>
        <begin position="52"/>
        <end position="79"/>
    </location>
</feature>
<dbReference type="PANTHER" id="PTHR12385">
    <property type="entry name" value="CHOLINE TRANSPORTER-LIKE (SLC FAMILY 44)"/>
    <property type="match status" value="1"/>
</dbReference>
<keyword evidence="9" id="KW-1185">Reference proteome</keyword>
<evidence type="ECO:0000256" key="3">
    <source>
        <dbReference type="ARBA" id="ARBA00022692"/>
    </source>
</evidence>
<comment type="subcellular location">
    <subcellularLocation>
        <location evidence="7">Cell membrane</location>
        <topology evidence="7">Multi-pass membrane protein</topology>
    </subcellularLocation>
    <subcellularLocation>
        <location evidence="1">Membrane</location>
        <topology evidence="1">Multi-pass membrane protein</topology>
    </subcellularLocation>
</comment>
<dbReference type="EMBL" id="JBJJXI010000066">
    <property type="protein sequence ID" value="KAL3397345.1"/>
    <property type="molecule type" value="Genomic_DNA"/>
</dbReference>
<feature type="transmembrane region" description="Helical" evidence="7">
    <location>
        <begin position="227"/>
        <end position="247"/>
    </location>
</feature>
<evidence type="ECO:0000313" key="8">
    <source>
        <dbReference type="EMBL" id="KAL3397345.1"/>
    </source>
</evidence>
<comment type="function">
    <text evidence="7">Choline transporter.</text>
</comment>
<organism evidence="8 9">
    <name type="scientific">Trichogramma kaykai</name>
    <dbReference type="NCBI Taxonomy" id="54128"/>
    <lineage>
        <taxon>Eukaryota</taxon>
        <taxon>Metazoa</taxon>
        <taxon>Ecdysozoa</taxon>
        <taxon>Arthropoda</taxon>
        <taxon>Hexapoda</taxon>
        <taxon>Insecta</taxon>
        <taxon>Pterygota</taxon>
        <taxon>Neoptera</taxon>
        <taxon>Endopterygota</taxon>
        <taxon>Hymenoptera</taxon>
        <taxon>Apocrita</taxon>
        <taxon>Proctotrupomorpha</taxon>
        <taxon>Chalcidoidea</taxon>
        <taxon>Trichogrammatidae</taxon>
        <taxon>Trichogramma</taxon>
    </lineage>
</organism>
<comment type="similarity">
    <text evidence="2 7">Belongs to the CTL (choline transporter-like) family.</text>
</comment>
<dbReference type="PANTHER" id="PTHR12385:SF14">
    <property type="entry name" value="CHOLINE TRANSPORTER-LIKE 2"/>
    <property type="match status" value="1"/>
</dbReference>
<keyword evidence="6" id="KW-0325">Glycoprotein</keyword>
<dbReference type="Pfam" id="PF04515">
    <property type="entry name" value="Choline_transpo"/>
    <property type="match status" value="1"/>
</dbReference>
<feature type="transmembrane region" description="Helical" evidence="7">
    <location>
        <begin position="12"/>
        <end position="31"/>
    </location>
</feature>
<dbReference type="Proteomes" id="UP001627154">
    <property type="component" value="Unassembled WGS sequence"/>
</dbReference>
<keyword evidence="5 7" id="KW-0472">Membrane</keyword>
<protein>
    <recommendedName>
        <fullName evidence="7">Choline transporter-like protein</fullName>
    </recommendedName>
</protein>
<feature type="transmembrane region" description="Helical" evidence="7">
    <location>
        <begin position="196"/>
        <end position="215"/>
    </location>
</feature>
<name>A0ABD2WWM8_9HYME</name>
<evidence type="ECO:0000256" key="7">
    <source>
        <dbReference type="RuleBase" id="RU368066"/>
    </source>
</evidence>
<keyword evidence="4 7" id="KW-1133">Transmembrane helix</keyword>
<evidence type="ECO:0000313" key="9">
    <source>
        <dbReference type="Proteomes" id="UP001627154"/>
    </source>
</evidence>
<evidence type="ECO:0000256" key="6">
    <source>
        <dbReference type="ARBA" id="ARBA00023180"/>
    </source>
</evidence>
<comment type="caution">
    <text evidence="8">The sequence shown here is derived from an EMBL/GenBank/DDBJ whole genome shotgun (WGS) entry which is preliminary data.</text>
</comment>
<keyword evidence="3 7" id="KW-0812">Transmembrane</keyword>
<feature type="transmembrane region" description="Helical" evidence="7">
    <location>
        <begin position="99"/>
        <end position="119"/>
    </location>
</feature>
<evidence type="ECO:0000256" key="2">
    <source>
        <dbReference type="ARBA" id="ARBA00007168"/>
    </source>
</evidence>
<accession>A0ABD2WWM8</accession>
<dbReference type="GO" id="GO:0005886">
    <property type="term" value="C:plasma membrane"/>
    <property type="evidence" value="ECO:0007669"/>
    <property type="project" value="UniProtKB-SubCell"/>
</dbReference>
<dbReference type="GO" id="GO:0022857">
    <property type="term" value="F:transmembrane transporter activity"/>
    <property type="evidence" value="ECO:0007669"/>
    <property type="project" value="UniProtKB-UniRule"/>
</dbReference>
<evidence type="ECO:0000256" key="4">
    <source>
        <dbReference type="ARBA" id="ARBA00022989"/>
    </source>
</evidence>
<evidence type="ECO:0000256" key="5">
    <source>
        <dbReference type="ARBA" id="ARBA00023136"/>
    </source>
</evidence>
<reference evidence="8 9" key="1">
    <citation type="journal article" date="2024" name="bioRxiv">
        <title>A reference genome for Trichogramma kaykai: A tiny desert-dwelling parasitoid wasp with competing sex-ratio distorters.</title>
        <authorList>
            <person name="Culotta J."/>
            <person name="Lindsey A.R."/>
        </authorList>
    </citation>
    <scope>NUCLEOTIDE SEQUENCE [LARGE SCALE GENOMIC DNA]</scope>
    <source>
        <strain evidence="8 9">KSX58</strain>
    </source>
</reference>
<proteinExistence type="inferred from homology"/>
<evidence type="ECO:0000256" key="1">
    <source>
        <dbReference type="ARBA" id="ARBA00004141"/>
    </source>
</evidence>
<sequence length="324" mass="37548">MFFPSLTLCSLLLYILTLITTVLGLVFAFYLEKMPPPFQSPFDQFCSQLGNAFGCLWLTSFFFSFFRVVISGTYGTWYWTRNKQEVPKFTPLRFIWYTLRYHIGSVIAGSLIAPISNFIQVLGVSHRNYADPKEINNYTETKIMQSIYNRIGMINDQAYVYTALHGQGFCESAKTAFNIWRRNHTKFTAIDQHNRAIIFMGYVLIACLSLTFYLVAKVMTCGNQSILFLRFALLSIFMLINSIILLIDVAMDTVLICGLEDFEVNGNSARPYFMTDNLKEIILESRMAKLRNFLIFEDSNYMLNFRLVNTLLLRLLTYIFTKNE</sequence>